<dbReference type="AlphaFoldDB" id="M7SL86"/>
<dbReference type="PANTHER" id="PTHR12143:SF25">
    <property type="entry name" value="FAMILY PROTEIN, PUTATIVE (AFU_ORTHOLOGUE AFUA_1G10790)-RELATED"/>
    <property type="match status" value="1"/>
</dbReference>
<evidence type="ECO:0000313" key="4">
    <source>
        <dbReference type="EMBL" id="EMR67114.1"/>
    </source>
</evidence>
<dbReference type="Proteomes" id="UP000012174">
    <property type="component" value="Unassembled WGS sequence"/>
</dbReference>
<dbReference type="Pfam" id="PF07971">
    <property type="entry name" value="Glyco_hydro_92"/>
    <property type="match status" value="2"/>
</dbReference>
<feature type="signal peptide" evidence="1">
    <location>
        <begin position="1"/>
        <end position="17"/>
    </location>
</feature>
<dbReference type="FunFam" id="2.70.98.10:FF:000010">
    <property type="entry name" value="Alpha-1,2-mannosidase family protein"/>
    <property type="match status" value="1"/>
</dbReference>
<dbReference type="InterPro" id="IPR012939">
    <property type="entry name" value="Glyco_hydro_92"/>
</dbReference>
<accession>M7SL86</accession>
<dbReference type="GO" id="GO:0005634">
    <property type="term" value="C:nucleus"/>
    <property type="evidence" value="ECO:0007669"/>
    <property type="project" value="TreeGrafter"/>
</dbReference>
<keyword evidence="5" id="KW-1185">Reference proteome</keyword>
<organism evidence="4 5">
    <name type="scientific">Eutypa lata (strain UCR-EL1)</name>
    <name type="common">Grapevine dieback disease fungus</name>
    <name type="synonym">Eutypa armeniacae</name>
    <dbReference type="NCBI Taxonomy" id="1287681"/>
    <lineage>
        <taxon>Eukaryota</taxon>
        <taxon>Fungi</taxon>
        <taxon>Dikarya</taxon>
        <taxon>Ascomycota</taxon>
        <taxon>Pezizomycotina</taxon>
        <taxon>Sordariomycetes</taxon>
        <taxon>Xylariomycetidae</taxon>
        <taxon>Xylariales</taxon>
        <taxon>Diatrypaceae</taxon>
        <taxon>Eutypa</taxon>
    </lineage>
</organism>
<dbReference type="InterPro" id="IPR050883">
    <property type="entry name" value="PNGase"/>
</dbReference>
<feature type="domain" description="Glycosyl hydrolase family 92 N-terminal" evidence="3">
    <location>
        <begin position="23"/>
        <end position="274"/>
    </location>
</feature>
<dbReference type="GO" id="GO:0006516">
    <property type="term" value="P:glycoprotein catabolic process"/>
    <property type="evidence" value="ECO:0007669"/>
    <property type="project" value="TreeGrafter"/>
</dbReference>
<dbReference type="eggNOG" id="ENOG502QR5Q">
    <property type="taxonomic scope" value="Eukaryota"/>
</dbReference>
<sequence length="788" mass="85967">MLFSGLLCIAPIFRVAAIDPLQYVDQLIGSRNGGNIFAGATIPYGLAKAVADTSSPSNQGGFTLDGYPITGFSVLHDSGTGGSPSLGNFPLFPYSSCPGDDVNGCGFPKKTRVNYGAFDDSTVQARPGYFGITLNTGIEAEMTATHHTALFRFTFPETDGEGNASRPLILQDLSDMQDSRQDNGTVAVDPETGRITGSARFQSSFSRGYYSAYFCTDFSGPGLRDDGIFVNSRASTDVKNLTVSRGINGYPLPGGAFVRFESADAPVLARVGVSFISTEQACASAESEIPDYDFGAVEQAASDAWAAKLGSISISTGGGVDDSLATNFYSGIYRTMVNPQNYTGENPFWDNGEPYFDSFYCLWDSFRSQIPFLTILDPPAGGSNADVVLADAFLKGISEDIDWEVGYEAVVKDAEVEPFDWSSMGRGGLDSWKRLGYVPVQDFDYKGFGTFTRSLSRTLEYSYNDFVISQIAKGLNKPDDVEKYIESSGNWRNLFKDDQVSSFANGTDTGFVGFFQPRYLNETWGFQDPLWCSNIDQSGTECSLTIGAKETFESSIWEYSYFVPHNQADLTTLFGGPAEFVKRLDFLHDQEITYIGNEPSFLTVFQYHYAGRPALSAQRAHFYIPRYFSTDPGGLPGNDDSGAMGSFVAFSMMGLFPNPGQDVYLITPPFFEDVNVTSPVTGQTARIRSVNFDAEYQAIYIQSATLDGEPYSKNWLDHSFFTDGKELVLTLGANESAWGTAVGDLPPSLGEYAGFNSTRLPAPRGRRDGSRRAATLRYDGNVGTYEYA</sequence>
<dbReference type="GO" id="GO:0000224">
    <property type="term" value="F:peptide-N4-(N-acetyl-beta-glucosaminyl)asparagine amidase activity"/>
    <property type="evidence" value="ECO:0007669"/>
    <property type="project" value="TreeGrafter"/>
</dbReference>
<dbReference type="EMBL" id="KB706518">
    <property type="protein sequence ID" value="EMR67114.1"/>
    <property type="molecule type" value="Genomic_DNA"/>
</dbReference>
<dbReference type="GO" id="GO:0005975">
    <property type="term" value="P:carbohydrate metabolic process"/>
    <property type="evidence" value="ECO:0007669"/>
    <property type="project" value="InterPro"/>
</dbReference>
<dbReference type="InterPro" id="IPR014718">
    <property type="entry name" value="GH-type_carb-bd"/>
</dbReference>
<dbReference type="Pfam" id="PF17678">
    <property type="entry name" value="Glyco_hydro_92N"/>
    <property type="match status" value="1"/>
</dbReference>
<keyword evidence="1" id="KW-0732">Signal</keyword>
<name>M7SL86_EUTLA</name>
<dbReference type="PANTHER" id="PTHR12143">
    <property type="entry name" value="PEPTIDE N-GLYCANASE PNGASE -RELATED"/>
    <property type="match status" value="1"/>
</dbReference>
<keyword evidence="4" id="KW-0378">Hydrolase</keyword>
<dbReference type="Gene3D" id="2.70.98.10">
    <property type="match status" value="1"/>
</dbReference>
<dbReference type="InterPro" id="IPR041371">
    <property type="entry name" value="GH92_N"/>
</dbReference>
<evidence type="ECO:0000259" key="2">
    <source>
        <dbReference type="Pfam" id="PF07971"/>
    </source>
</evidence>
<evidence type="ECO:0000313" key="5">
    <source>
        <dbReference type="Proteomes" id="UP000012174"/>
    </source>
</evidence>
<feature type="domain" description="Glycosyl hydrolase family 92" evidence="2">
    <location>
        <begin position="280"/>
        <end position="379"/>
    </location>
</feature>
<dbReference type="Gene3D" id="3.30.2080.10">
    <property type="entry name" value="GH92 mannosidase domain"/>
    <property type="match status" value="1"/>
</dbReference>
<gene>
    <name evidence="4" type="ORF">UCREL1_5893</name>
</gene>
<feature type="domain" description="Glycosyl hydrolase family 92" evidence="2">
    <location>
        <begin position="381"/>
        <end position="732"/>
    </location>
</feature>
<reference evidence="5" key="1">
    <citation type="journal article" date="2013" name="Genome Announc.">
        <title>Draft genome sequence of the grapevine dieback fungus Eutypa lata UCR-EL1.</title>
        <authorList>
            <person name="Blanco-Ulate B."/>
            <person name="Rolshausen P.E."/>
            <person name="Cantu D."/>
        </authorList>
    </citation>
    <scope>NUCLEOTIDE SEQUENCE [LARGE SCALE GENOMIC DNA]</scope>
    <source>
        <strain evidence="5">UCR-EL1</strain>
    </source>
</reference>
<protein>
    <submittedName>
        <fullName evidence="4">Putative glycoside hydrolase family 92 protein</fullName>
    </submittedName>
</protein>
<dbReference type="FunFam" id="3.30.2080.10:FF:000001">
    <property type="entry name" value="Alpha-1,2-mannosidase subfamily"/>
    <property type="match status" value="1"/>
</dbReference>
<evidence type="ECO:0000256" key="1">
    <source>
        <dbReference type="SAM" id="SignalP"/>
    </source>
</evidence>
<dbReference type="GO" id="GO:0030246">
    <property type="term" value="F:carbohydrate binding"/>
    <property type="evidence" value="ECO:0007669"/>
    <property type="project" value="InterPro"/>
</dbReference>
<evidence type="ECO:0000259" key="3">
    <source>
        <dbReference type="Pfam" id="PF17678"/>
    </source>
</evidence>
<feature type="chain" id="PRO_5004084753" evidence="1">
    <location>
        <begin position="18"/>
        <end position="788"/>
    </location>
</feature>
<dbReference type="OrthoDB" id="449263at2759"/>
<dbReference type="SUPFAM" id="SSF48208">
    <property type="entry name" value="Six-hairpin glycosidases"/>
    <property type="match status" value="1"/>
</dbReference>
<dbReference type="InterPro" id="IPR008928">
    <property type="entry name" value="6-hairpin_glycosidase_sf"/>
</dbReference>
<dbReference type="GO" id="GO:0005829">
    <property type="term" value="C:cytosol"/>
    <property type="evidence" value="ECO:0007669"/>
    <property type="project" value="TreeGrafter"/>
</dbReference>
<dbReference type="Gene3D" id="1.20.1050.60">
    <property type="entry name" value="alpha-1,2-mannosidase"/>
    <property type="match status" value="1"/>
</dbReference>
<dbReference type="KEGG" id="ela:UCREL1_5893"/>
<proteinExistence type="predicted"/>
<dbReference type="OMA" id="TMVNPQN"/>
<dbReference type="HOGENOM" id="CLU_003690_4_1_1"/>